<feature type="transmembrane region" description="Helical" evidence="7">
    <location>
        <begin position="83"/>
        <end position="103"/>
    </location>
</feature>
<dbReference type="InterPro" id="IPR001750">
    <property type="entry name" value="ND/Mrp_TM"/>
</dbReference>
<protein>
    <submittedName>
        <fullName evidence="9">NADH dehydrogenase</fullName>
    </submittedName>
</protein>
<feature type="transmembrane region" description="Helical" evidence="7">
    <location>
        <begin position="242"/>
        <end position="261"/>
    </location>
</feature>
<feature type="domain" description="NADH:quinone oxidoreductase/Mrp antiporter transmembrane" evidence="8">
    <location>
        <begin position="110"/>
        <end position="379"/>
    </location>
</feature>
<feature type="transmembrane region" description="Helical" evidence="7">
    <location>
        <begin position="470"/>
        <end position="493"/>
    </location>
</feature>
<keyword evidence="6 7" id="KW-0472">Membrane</keyword>
<evidence type="ECO:0000256" key="6">
    <source>
        <dbReference type="ARBA" id="ARBA00023136"/>
    </source>
</evidence>
<proteinExistence type="predicted"/>
<dbReference type="EMBL" id="DSEU01000070">
    <property type="protein sequence ID" value="HEM67890.1"/>
    <property type="molecule type" value="Genomic_DNA"/>
</dbReference>
<gene>
    <name evidence="9" type="ORF">ENO26_10075</name>
</gene>
<comment type="subcellular location">
    <subcellularLocation>
        <location evidence="1">Cell membrane</location>
        <topology evidence="1">Multi-pass membrane protein</topology>
    </subcellularLocation>
</comment>
<feature type="transmembrane region" description="Helical" evidence="7">
    <location>
        <begin position="57"/>
        <end position="76"/>
    </location>
</feature>
<reference evidence="9" key="1">
    <citation type="journal article" date="2020" name="mSystems">
        <title>Genome- and Community-Level Interaction Insights into Carbon Utilization and Element Cycling Functions of Hydrothermarchaeota in Hydrothermal Sediment.</title>
        <authorList>
            <person name="Zhou Z."/>
            <person name="Liu Y."/>
            <person name="Xu W."/>
            <person name="Pan J."/>
            <person name="Luo Z.H."/>
            <person name="Li M."/>
        </authorList>
    </citation>
    <scope>NUCLEOTIDE SEQUENCE [LARGE SCALE GENOMIC DNA]</scope>
    <source>
        <strain evidence="9">SpSt-125</strain>
    </source>
</reference>
<dbReference type="PANTHER" id="PTHR42682:SF3">
    <property type="entry name" value="FORMATE HYDROGENLYASE SUBUNIT 3-RELATED"/>
    <property type="match status" value="1"/>
</dbReference>
<feature type="transmembrane region" description="Helical" evidence="7">
    <location>
        <begin position="184"/>
        <end position="205"/>
    </location>
</feature>
<evidence type="ECO:0000256" key="2">
    <source>
        <dbReference type="ARBA" id="ARBA00022475"/>
    </source>
</evidence>
<evidence type="ECO:0000256" key="5">
    <source>
        <dbReference type="ARBA" id="ARBA00023002"/>
    </source>
</evidence>
<dbReference type="GO" id="GO:0016491">
    <property type="term" value="F:oxidoreductase activity"/>
    <property type="evidence" value="ECO:0007669"/>
    <property type="project" value="UniProtKB-KW"/>
</dbReference>
<dbReference type="GO" id="GO:0042773">
    <property type="term" value="P:ATP synthesis coupled electron transport"/>
    <property type="evidence" value="ECO:0007669"/>
    <property type="project" value="InterPro"/>
</dbReference>
<dbReference type="PRINTS" id="PR01437">
    <property type="entry name" value="NUOXDRDTASE4"/>
</dbReference>
<feature type="transmembrane region" description="Helical" evidence="7">
    <location>
        <begin position="437"/>
        <end position="458"/>
    </location>
</feature>
<evidence type="ECO:0000256" key="3">
    <source>
        <dbReference type="ARBA" id="ARBA00022692"/>
    </source>
</evidence>
<feature type="transmembrane region" description="Helical" evidence="7">
    <location>
        <begin position="141"/>
        <end position="164"/>
    </location>
</feature>
<feature type="transmembrane region" description="Helical" evidence="7">
    <location>
        <begin position="12"/>
        <end position="29"/>
    </location>
</feature>
<dbReference type="GO" id="GO:0005886">
    <property type="term" value="C:plasma membrane"/>
    <property type="evidence" value="ECO:0007669"/>
    <property type="project" value="UniProtKB-SubCell"/>
</dbReference>
<feature type="transmembrane region" description="Helical" evidence="7">
    <location>
        <begin position="273"/>
        <end position="293"/>
    </location>
</feature>
<sequence length="498" mass="55144">MYIEVEEWSASIPVAVSLIMLGNVVLLRVPIVGCVLRSLGFLSIALLIKGLDFFSETLLITSSIVGIALAFYTYAYSKTKYGGISLAPLIDIFLFSMVMLFRAKIFIEFITFWLLTELIAFFLIAYDYIAKEDVNPLRASIKYLVFSMIPTDLSLFILLAMTGFEEAFITPITSLELRITNPVILIIVLLGFFSKAAVIPLHFWLPDAHSVAPSPASALLSGIMVKMGVYGLYLVANQVIDEALAATTIILFGGLTAIYGAIQASIQQDIKRLLAYSTTSETGILSIALGLYILSKDPIFITASALYSIVHALYKAFMFMDSGYIEIAIHTRNINELGFIYRLSAIQSTSVLMSITSYLGMPPSIGFVAKLMLFTEISKYLSNSYAYPAALTILILKTIISIIYNTVYLKAHFGSKSLTTSPKPIPSREDKYLKTSCITMSVYSYIITLPLVMLLMYSELISTKFKALDILYPLILSLTAISLTLYPLIYIVIKYRGS</sequence>
<evidence type="ECO:0000313" key="9">
    <source>
        <dbReference type="EMBL" id="HEM67890.1"/>
    </source>
</evidence>
<evidence type="ECO:0000259" key="8">
    <source>
        <dbReference type="Pfam" id="PF00361"/>
    </source>
</evidence>
<name>A0A7J2U4X3_9CREN</name>
<keyword evidence="4 7" id="KW-1133">Transmembrane helix</keyword>
<keyword evidence="3 7" id="KW-0812">Transmembrane</keyword>
<dbReference type="InterPro" id="IPR052175">
    <property type="entry name" value="ComplexI-like_HydComp"/>
</dbReference>
<dbReference type="AlphaFoldDB" id="A0A7J2U4X3"/>
<feature type="transmembrane region" description="Helical" evidence="7">
    <location>
        <begin position="299"/>
        <end position="318"/>
    </location>
</feature>
<evidence type="ECO:0000256" key="4">
    <source>
        <dbReference type="ARBA" id="ARBA00022989"/>
    </source>
</evidence>
<dbReference type="GO" id="GO:0008137">
    <property type="term" value="F:NADH dehydrogenase (ubiquinone) activity"/>
    <property type="evidence" value="ECO:0007669"/>
    <property type="project" value="InterPro"/>
</dbReference>
<accession>A0A7J2U4X3</accession>
<organism evidence="9">
    <name type="scientific">Ignisphaera aggregans</name>
    <dbReference type="NCBI Taxonomy" id="334771"/>
    <lineage>
        <taxon>Archaea</taxon>
        <taxon>Thermoproteota</taxon>
        <taxon>Thermoprotei</taxon>
        <taxon>Desulfurococcales</taxon>
        <taxon>Desulfurococcaceae</taxon>
        <taxon>Ignisphaera</taxon>
    </lineage>
</organism>
<feature type="transmembrane region" description="Helical" evidence="7">
    <location>
        <begin position="34"/>
        <end position="51"/>
    </location>
</feature>
<keyword evidence="5" id="KW-0560">Oxidoreductase</keyword>
<keyword evidence="2" id="KW-1003">Cell membrane</keyword>
<feature type="transmembrane region" description="Helical" evidence="7">
    <location>
        <begin position="385"/>
        <end position="407"/>
    </location>
</feature>
<dbReference type="InterPro" id="IPR003918">
    <property type="entry name" value="NADH_UbQ_OxRdtase"/>
</dbReference>
<feature type="transmembrane region" description="Helical" evidence="7">
    <location>
        <begin position="217"/>
        <end position="236"/>
    </location>
</feature>
<feature type="transmembrane region" description="Helical" evidence="7">
    <location>
        <begin position="109"/>
        <end position="129"/>
    </location>
</feature>
<feature type="transmembrane region" description="Helical" evidence="7">
    <location>
        <begin position="339"/>
        <end position="365"/>
    </location>
</feature>
<comment type="caution">
    <text evidence="9">The sequence shown here is derived from an EMBL/GenBank/DDBJ whole genome shotgun (WGS) entry which is preliminary data.</text>
</comment>
<evidence type="ECO:0000256" key="7">
    <source>
        <dbReference type="SAM" id="Phobius"/>
    </source>
</evidence>
<evidence type="ECO:0000256" key="1">
    <source>
        <dbReference type="ARBA" id="ARBA00004651"/>
    </source>
</evidence>
<dbReference type="PANTHER" id="PTHR42682">
    <property type="entry name" value="HYDROGENASE-4 COMPONENT F"/>
    <property type="match status" value="1"/>
</dbReference>
<dbReference type="Pfam" id="PF00361">
    <property type="entry name" value="Proton_antipo_M"/>
    <property type="match status" value="1"/>
</dbReference>